<organism evidence="2 3">
    <name type="scientific">Oryctes borbonicus</name>
    <dbReference type="NCBI Taxonomy" id="1629725"/>
    <lineage>
        <taxon>Eukaryota</taxon>
        <taxon>Metazoa</taxon>
        <taxon>Ecdysozoa</taxon>
        <taxon>Arthropoda</taxon>
        <taxon>Hexapoda</taxon>
        <taxon>Insecta</taxon>
        <taxon>Pterygota</taxon>
        <taxon>Neoptera</taxon>
        <taxon>Endopterygota</taxon>
        <taxon>Coleoptera</taxon>
        <taxon>Polyphaga</taxon>
        <taxon>Scarabaeiformia</taxon>
        <taxon>Scarabaeidae</taxon>
        <taxon>Dynastinae</taxon>
        <taxon>Oryctes</taxon>
    </lineage>
</organism>
<evidence type="ECO:0000313" key="3">
    <source>
        <dbReference type="Proteomes" id="UP000051574"/>
    </source>
</evidence>
<feature type="compositionally biased region" description="Low complexity" evidence="1">
    <location>
        <begin position="310"/>
        <end position="321"/>
    </location>
</feature>
<reference evidence="2 3" key="1">
    <citation type="submission" date="2015-09" db="EMBL/GenBank/DDBJ databases">
        <title>Draft genome of the scarab beetle Oryctes borbonicus.</title>
        <authorList>
            <person name="Meyer J.M."/>
            <person name="Markov G.V."/>
            <person name="Baskaran P."/>
            <person name="Herrmann M."/>
            <person name="Sommer R.J."/>
            <person name="Roedelsperger C."/>
        </authorList>
    </citation>
    <scope>NUCLEOTIDE SEQUENCE [LARGE SCALE GENOMIC DNA]</scope>
    <source>
        <strain evidence="2">OB123</strain>
        <tissue evidence="2">Whole animal</tissue>
    </source>
</reference>
<dbReference type="Proteomes" id="UP000051574">
    <property type="component" value="Unassembled WGS sequence"/>
</dbReference>
<dbReference type="AlphaFoldDB" id="A0A0T6BDA8"/>
<feature type="region of interest" description="Disordered" evidence="1">
    <location>
        <begin position="310"/>
        <end position="338"/>
    </location>
</feature>
<evidence type="ECO:0000256" key="1">
    <source>
        <dbReference type="SAM" id="MobiDB-lite"/>
    </source>
</evidence>
<gene>
    <name evidence="2" type="ORF">AMK59_164</name>
</gene>
<dbReference type="OrthoDB" id="8196393at2759"/>
<feature type="region of interest" description="Disordered" evidence="1">
    <location>
        <begin position="99"/>
        <end position="125"/>
    </location>
</feature>
<feature type="compositionally biased region" description="Low complexity" evidence="1">
    <location>
        <begin position="102"/>
        <end position="118"/>
    </location>
</feature>
<keyword evidence="3" id="KW-1185">Reference proteome</keyword>
<proteinExistence type="predicted"/>
<feature type="non-terminal residue" evidence="2">
    <location>
        <position position="426"/>
    </location>
</feature>
<dbReference type="EMBL" id="LJIG01001710">
    <property type="protein sequence ID" value="KRT85230.1"/>
    <property type="molecule type" value="Genomic_DNA"/>
</dbReference>
<protein>
    <submittedName>
        <fullName evidence="2">Uncharacterized protein</fullName>
    </submittedName>
</protein>
<accession>A0A0T6BDA8</accession>
<feature type="compositionally biased region" description="Polar residues" evidence="1">
    <location>
        <begin position="322"/>
        <end position="331"/>
    </location>
</feature>
<comment type="caution">
    <text evidence="2">The sequence shown here is derived from an EMBL/GenBank/DDBJ whole genome shotgun (WGS) entry which is preliminary data.</text>
</comment>
<sequence length="426" mass="47191">MLAAHWIEMLKWFAPLKIKDSLHIQNEEHGVTEDPLAAIGLNKQQNIYSVSRSVYLPRTTSKTRNGHLPWDEGVNPLYLEDSKYWSHRGTPLPRAECIKPRSIPSSNLPSSLKKSISSGYGGSQGDNSNCAPVAKLQEDTVAILEQNGNYVKSIKIAVPDKHRKRISRVSSSYISGSSVAGTLTTIHEGRVDSAIPKPIWPKFDLHGDICDTLTDELMLCTNSNLSQPRNVNFVADEQSLKEILVDLLSGIDATLQRKESTAEEMLKRVNEKILFSMEALRNCTEEEMRKLCVNLSNSKNVLSVVKAFGNSSSNSTSGNSSQFCQEWSSGKDQAGSADTEDIYQIPSASSSSGFSDSFKQCDINQLPVFVHENLSNVPNGLRNAMIYGTLYRGNYKPPVDKCADKEKWTTKQKKGLLQAFNDNKPS</sequence>
<name>A0A0T6BDA8_9SCAR</name>
<evidence type="ECO:0000313" key="2">
    <source>
        <dbReference type="EMBL" id="KRT85230.1"/>
    </source>
</evidence>